<gene>
    <name evidence="8" type="ORF">GON01_02145</name>
</gene>
<dbReference type="PANTHER" id="PTHR30521">
    <property type="entry name" value="DEFERROCHELATASE/PEROXIDASE"/>
    <property type="match status" value="1"/>
</dbReference>
<dbReference type="SUPFAM" id="SSF54909">
    <property type="entry name" value="Dimeric alpha+beta barrel"/>
    <property type="match status" value="1"/>
</dbReference>
<dbReference type="GO" id="GO:0020037">
    <property type="term" value="F:heme binding"/>
    <property type="evidence" value="ECO:0007669"/>
    <property type="project" value="InterPro"/>
</dbReference>
<dbReference type="GO" id="GO:0004601">
    <property type="term" value="F:peroxidase activity"/>
    <property type="evidence" value="ECO:0007669"/>
    <property type="project" value="UniProtKB-KW"/>
</dbReference>
<dbReference type="InterPro" id="IPR006314">
    <property type="entry name" value="Dyp_peroxidase"/>
</dbReference>
<keyword evidence="7" id="KW-0472">Membrane</keyword>
<keyword evidence="9" id="KW-1185">Reference proteome</keyword>
<feature type="region of interest" description="Disordered" evidence="6">
    <location>
        <begin position="785"/>
        <end position="818"/>
    </location>
</feature>
<name>A0A6I4IX34_9SPHN</name>
<feature type="transmembrane region" description="Helical" evidence="7">
    <location>
        <begin position="252"/>
        <end position="278"/>
    </location>
</feature>
<keyword evidence="3" id="KW-0479">Metal-binding</keyword>
<evidence type="ECO:0000256" key="1">
    <source>
        <dbReference type="ARBA" id="ARBA00001970"/>
    </source>
</evidence>
<comment type="cofactor">
    <cofactor evidence="1">
        <name>heme b</name>
        <dbReference type="ChEBI" id="CHEBI:60344"/>
    </cofactor>
</comment>
<dbReference type="AlphaFoldDB" id="A0A6I4IX34"/>
<evidence type="ECO:0000256" key="4">
    <source>
        <dbReference type="ARBA" id="ARBA00023002"/>
    </source>
</evidence>
<feature type="transmembrane region" description="Helical" evidence="7">
    <location>
        <begin position="322"/>
        <end position="343"/>
    </location>
</feature>
<reference evidence="8 9" key="1">
    <citation type="submission" date="2019-12" db="EMBL/GenBank/DDBJ databases">
        <authorList>
            <person name="Huq M.A."/>
        </authorList>
    </citation>
    <scope>NUCLEOTIDE SEQUENCE [LARGE SCALE GENOMIC DNA]</scope>
    <source>
        <strain evidence="8 9">MAH-20</strain>
    </source>
</reference>
<keyword evidence="7" id="KW-1133">Transmembrane helix</keyword>
<evidence type="ECO:0000256" key="7">
    <source>
        <dbReference type="SAM" id="Phobius"/>
    </source>
</evidence>
<protein>
    <recommendedName>
        <fullName evidence="10">Dyp-type peroxidase family</fullName>
    </recommendedName>
</protein>
<dbReference type="GO" id="GO:0005829">
    <property type="term" value="C:cytosol"/>
    <property type="evidence" value="ECO:0007669"/>
    <property type="project" value="TreeGrafter"/>
</dbReference>
<evidence type="ECO:0000313" key="8">
    <source>
        <dbReference type="EMBL" id="MVO76742.1"/>
    </source>
</evidence>
<organism evidence="8 9">
    <name type="scientific">Sphingomonas horti</name>
    <dbReference type="NCBI Taxonomy" id="2682842"/>
    <lineage>
        <taxon>Bacteria</taxon>
        <taxon>Pseudomonadati</taxon>
        <taxon>Pseudomonadota</taxon>
        <taxon>Alphaproteobacteria</taxon>
        <taxon>Sphingomonadales</taxon>
        <taxon>Sphingomonadaceae</taxon>
        <taxon>Sphingomonas</taxon>
    </lineage>
</organism>
<keyword evidence="4" id="KW-0560">Oxidoreductase</keyword>
<dbReference type="Proteomes" id="UP000441389">
    <property type="component" value="Unassembled WGS sequence"/>
</dbReference>
<sequence length="982" mass="106365">MPHAMVTIAAPLPPDRLADAEARVAALENPCRRELADRLDKLDADGLSGTHFASLHAFACPDGKRAALLFEFSADGTPEAALARILGAIGAELESVFSLAADWKAGQRIGDYLDRHRLKPGSGWFEDPGLLFSGTPGMAVGRIRDEARLASTLADLIQREDHGPALQRLDRIRAAIGTDPALAPMLAPASADPPYQVPSPIAATGKLAGAFVARYLWPLAVPIVGWALYRGLADAWHHPWFWPKLGTFLGGALAGAWSAFWVVLVFVLVAALVLYLALRRAEATDSVDERAPDRHVNAAIFERENRGGANHMISITERKPGLLRAITLRAVFWVIGSAAGYLYPPGFLGSIGSIHFARWVTLPGSRDLVFLSNYDGSWQSYLEDFITRAHKGLTGVWSNTVGFPRSENLVGKGATDGERFKRYARRSMIPTRFWYSGYPAIGTSAIRANAQIRRGLSGAMTEDEASAFLALFGSAPRPPDKLVSSEIQSLVFGGLGFMPAGQVMVLNLPDDVVRARAFLRVVRPHVAFNDGRRLKARAVVTLAIGATGLKRLGMPDDALESFSFAFLEGMIGEARARILGDSGDNAAEHWVWGAERPDLALLIYGVDDEAVAALRATVEAAAEAAGMAAPHLIPLKRVAWPHTEPFGFVDGVSQPVIRGTYKGFRNADPIHLVEAGEFILGYPDNRGDVPPGPRLAGTADPDNLLPLAGAPKGFDCTVVDLPRDLGFNGTYLVIRQLEQHVAAFGAYCETEAARLEAQDRFPQPYVVTPEFVGAKLVGRWKDGSSLARHPYEPASRPRAGRADGPMARPKPNTAAESVPAARPIEQSIVPDNDFLPGTEDPEALRCPFGAHIRRANPRDSLGPGQADSIAISNRHRIIRVGRVYQEQEGEDPGLLFMCLTADIERQFEFLQQTWLTSTSFHGLACEKDPVLGDAEKGACGFTIPTRGGPVRLEPMPRFTTMRGGGYFFLPGKRLVDWLCVAP</sequence>
<evidence type="ECO:0000256" key="3">
    <source>
        <dbReference type="ARBA" id="ARBA00022723"/>
    </source>
</evidence>
<dbReference type="EMBL" id="WQMS01000001">
    <property type="protein sequence ID" value="MVO76742.1"/>
    <property type="molecule type" value="Genomic_DNA"/>
</dbReference>
<keyword evidence="5" id="KW-0408">Iron</keyword>
<proteinExistence type="predicted"/>
<dbReference type="GO" id="GO:0046872">
    <property type="term" value="F:metal ion binding"/>
    <property type="evidence" value="ECO:0007669"/>
    <property type="project" value="UniProtKB-KW"/>
</dbReference>
<comment type="caution">
    <text evidence="8">The sequence shown here is derived from an EMBL/GenBank/DDBJ whole genome shotgun (WGS) entry which is preliminary data.</text>
</comment>
<evidence type="ECO:0000313" key="9">
    <source>
        <dbReference type="Proteomes" id="UP000441389"/>
    </source>
</evidence>
<keyword evidence="7" id="KW-0812">Transmembrane</keyword>
<keyword evidence="2" id="KW-0575">Peroxidase</keyword>
<evidence type="ECO:0000256" key="2">
    <source>
        <dbReference type="ARBA" id="ARBA00022559"/>
    </source>
</evidence>
<dbReference type="RefSeq" id="WP_198159756.1">
    <property type="nucleotide sequence ID" value="NZ_WQMS01000001.1"/>
</dbReference>
<feature type="transmembrane region" description="Helical" evidence="7">
    <location>
        <begin position="215"/>
        <end position="232"/>
    </location>
</feature>
<evidence type="ECO:0008006" key="10">
    <source>
        <dbReference type="Google" id="ProtNLM"/>
    </source>
</evidence>
<evidence type="ECO:0000256" key="5">
    <source>
        <dbReference type="ARBA" id="ARBA00023004"/>
    </source>
</evidence>
<accession>A0A6I4IX34</accession>
<evidence type="ECO:0000256" key="6">
    <source>
        <dbReference type="SAM" id="MobiDB-lite"/>
    </source>
</evidence>
<dbReference type="InterPro" id="IPR011008">
    <property type="entry name" value="Dimeric_a/b-barrel"/>
</dbReference>
<dbReference type="PROSITE" id="PS51404">
    <property type="entry name" value="DYP_PEROXIDASE"/>
    <property type="match status" value="1"/>
</dbReference>
<dbReference type="PANTHER" id="PTHR30521:SF5">
    <property type="entry name" value="BLR4509 PROTEIN"/>
    <property type="match status" value="1"/>
</dbReference>